<reference evidence="5 6" key="1">
    <citation type="submission" date="2014-11" db="EMBL/GenBank/DDBJ databases">
        <title>Genome sequence of Microbacterium mangrovi MUSC 115(T).</title>
        <authorList>
            <person name="Lee L.-H."/>
        </authorList>
    </citation>
    <scope>NUCLEOTIDE SEQUENCE [LARGE SCALE GENOMIC DNA]</scope>
    <source>
        <strain evidence="5 6">MUSC 115</strain>
    </source>
</reference>
<sequence length="490" mass="52668">MRGCRRMTHRPLIHFTPARHWMNDPNGLVFHEGRYHLFFQHNPWGIDHANMSWGHASSVDLVTWTEHPVAILADEHEQVYSGSVVVDVDDTAGFAGAGQTALVAIYTSLSTTTGIQSQSLAYSVDEGMTWTKYAGNPVLDRGSRDFRDPKVFRYDGPAGAYWVMVAVEADEHQVVFYRSDDLKDWTQLSSYGPAGAVGGVWECPDLFPLAVDGDPADERWVLVISLNPGGIAGGSGTQYVVGDFDGRCFVPDGPAPLAATSTDLAQLDWLDFGHDCYAGVTFSGLDRGRPLLIAWMNNWDYARAFPATTWRGAMTLARTLTLRTVDGRAQLCSAPVAPIGTEVMRVCGVDLAESVPEVAVPRVARVGLRARVAPGARLEVTLCSGGGEQVAALRYASGDRVVELDRALAPAADGDAGGMLPGVSRAVIPGEGDLFEATIILDLTGVEVFAAGGARAITDLVTRPVDRLMLGAHGPVRLERLTVHDLEGAQ</sequence>
<evidence type="ECO:0000259" key="4">
    <source>
        <dbReference type="Pfam" id="PF00251"/>
    </source>
</evidence>
<accession>A0A0B2A1B9</accession>
<dbReference type="Proteomes" id="UP000031030">
    <property type="component" value="Unassembled WGS sequence"/>
</dbReference>
<dbReference type="EMBL" id="JTDK01000023">
    <property type="protein sequence ID" value="KHK95400.1"/>
    <property type="molecule type" value="Genomic_DNA"/>
</dbReference>
<dbReference type="InterPro" id="IPR023296">
    <property type="entry name" value="Glyco_hydro_beta-prop_sf"/>
</dbReference>
<evidence type="ECO:0000313" key="6">
    <source>
        <dbReference type="Proteomes" id="UP000031030"/>
    </source>
</evidence>
<feature type="domain" description="Glycosyl hydrolase family 32 N-terminal" evidence="4">
    <location>
        <begin position="14"/>
        <end position="335"/>
    </location>
</feature>
<keyword evidence="3" id="KW-0326">Glycosidase</keyword>
<organism evidence="5 6">
    <name type="scientific">Microbacterium mangrovi</name>
    <dbReference type="NCBI Taxonomy" id="1348253"/>
    <lineage>
        <taxon>Bacteria</taxon>
        <taxon>Bacillati</taxon>
        <taxon>Actinomycetota</taxon>
        <taxon>Actinomycetes</taxon>
        <taxon>Micrococcales</taxon>
        <taxon>Microbacteriaceae</taxon>
        <taxon>Microbacterium</taxon>
    </lineage>
</organism>
<dbReference type="GO" id="GO:0004575">
    <property type="term" value="F:sucrose alpha-glucosidase activity"/>
    <property type="evidence" value="ECO:0007669"/>
    <property type="project" value="TreeGrafter"/>
</dbReference>
<proteinExistence type="inferred from homology"/>
<dbReference type="Gene3D" id="2.115.10.20">
    <property type="entry name" value="Glycosyl hydrolase domain, family 43"/>
    <property type="match status" value="1"/>
</dbReference>
<dbReference type="SMART" id="SM00640">
    <property type="entry name" value="Glyco_32"/>
    <property type="match status" value="1"/>
</dbReference>
<name>A0A0B2A1B9_9MICO</name>
<dbReference type="PANTHER" id="PTHR42800:SF1">
    <property type="entry name" value="EXOINULINASE INUD (AFU_ORTHOLOGUE AFUA_5G00480)"/>
    <property type="match status" value="1"/>
</dbReference>
<dbReference type="GO" id="GO:0005737">
    <property type="term" value="C:cytoplasm"/>
    <property type="evidence" value="ECO:0007669"/>
    <property type="project" value="TreeGrafter"/>
</dbReference>
<comment type="similarity">
    <text evidence="1">Belongs to the glycosyl hydrolase 32 family.</text>
</comment>
<comment type="caution">
    <text evidence="5">The sequence shown here is derived from an EMBL/GenBank/DDBJ whole genome shotgun (WGS) entry which is preliminary data.</text>
</comment>
<dbReference type="SUPFAM" id="SSF75005">
    <property type="entry name" value="Arabinanase/levansucrase/invertase"/>
    <property type="match status" value="1"/>
</dbReference>
<dbReference type="AlphaFoldDB" id="A0A0B2A1B9"/>
<keyword evidence="6" id="KW-1185">Reference proteome</keyword>
<protein>
    <recommendedName>
        <fullName evidence="4">Glycosyl hydrolase family 32 N-terminal domain-containing protein</fullName>
    </recommendedName>
</protein>
<dbReference type="Pfam" id="PF00251">
    <property type="entry name" value="Glyco_hydro_32N"/>
    <property type="match status" value="1"/>
</dbReference>
<dbReference type="STRING" id="1348253.LK09_19365"/>
<dbReference type="PANTHER" id="PTHR42800">
    <property type="entry name" value="EXOINULINASE INUD (AFU_ORTHOLOGUE AFUA_5G00480)"/>
    <property type="match status" value="1"/>
</dbReference>
<evidence type="ECO:0000256" key="3">
    <source>
        <dbReference type="ARBA" id="ARBA00023295"/>
    </source>
</evidence>
<evidence type="ECO:0000313" key="5">
    <source>
        <dbReference type="EMBL" id="KHK95400.1"/>
    </source>
</evidence>
<dbReference type="InterPro" id="IPR018053">
    <property type="entry name" value="Glyco_hydro_32_AS"/>
</dbReference>
<dbReference type="GO" id="GO:0005987">
    <property type="term" value="P:sucrose catabolic process"/>
    <property type="evidence" value="ECO:0007669"/>
    <property type="project" value="TreeGrafter"/>
</dbReference>
<keyword evidence="2" id="KW-0378">Hydrolase</keyword>
<evidence type="ECO:0000256" key="2">
    <source>
        <dbReference type="ARBA" id="ARBA00022801"/>
    </source>
</evidence>
<dbReference type="CDD" id="cd18622">
    <property type="entry name" value="GH32_Inu-like"/>
    <property type="match status" value="1"/>
</dbReference>
<dbReference type="InterPro" id="IPR013148">
    <property type="entry name" value="Glyco_hydro_32_N"/>
</dbReference>
<gene>
    <name evidence="5" type="ORF">LK09_19365</name>
</gene>
<dbReference type="InterPro" id="IPR001362">
    <property type="entry name" value="Glyco_hydro_32"/>
</dbReference>
<dbReference type="PROSITE" id="PS00609">
    <property type="entry name" value="GLYCOSYL_HYDROL_F32"/>
    <property type="match status" value="1"/>
</dbReference>
<evidence type="ECO:0000256" key="1">
    <source>
        <dbReference type="ARBA" id="ARBA00009902"/>
    </source>
</evidence>
<dbReference type="Gene3D" id="2.60.120.560">
    <property type="entry name" value="Exo-inulinase, domain 1"/>
    <property type="match status" value="1"/>
</dbReference>